<proteinExistence type="predicted"/>
<dbReference type="Proteomes" id="UP000295818">
    <property type="component" value="Unassembled WGS sequence"/>
</dbReference>
<organism evidence="1 2">
    <name type="scientific">Kribbella orskensis</name>
    <dbReference type="NCBI Taxonomy" id="2512216"/>
    <lineage>
        <taxon>Bacteria</taxon>
        <taxon>Bacillati</taxon>
        <taxon>Actinomycetota</taxon>
        <taxon>Actinomycetes</taxon>
        <taxon>Propionibacteriales</taxon>
        <taxon>Kribbellaceae</taxon>
        <taxon>Kribbella</taxon>
    </lineage>
</organism>
<keyword evidence="2" id="KW-1185">Reference proteome</keyword>
<protein>
    <recommendedName>
        <fullName evidence="3">Mutator family transposase</fullName>
    </recommendedName>
</protein>
<dbReference type="NCBIfam" id="NF046112">
    <property type="entry name" value="MSMEG_6209_Nter"/>
    <property type="match status" value="1"/>
</dbReference>
<gene>
    <name evidence="1" type="ORF">EV644_1011012</name>
</gene>
<dbReference type="Gene3D" id="1.10.8.1060">
    <property type="entry name" value="Corynebacterium glutamicum thioredoxin-dependent arsenate reductase, N-terminal domain"/>
    <property type="match status" value="1"/>
</dbReference>
<accession>A0ABY2BWM3</accession>
<name>A0ABY2BWM3_9ACTN</name>
<reference evidence="1 2" key="1">
    <citation type="journal article" date="2015" name="Stand. Genomic Sci.">
        <title>Genomic Encyclopedia of Bacterial and Archaeal Type Strains, Phase III: the genomes of soil and plant-associated and newly described type strains.</title>
        <authorList>
            <person name="Whitman W.B."/>
            <person name="Woyke T."/>
            <person name="Klenk H.P."/>
            <person name="Zhou Y."/>
            <person name="Lilburn T.G."/>
            <person name="Beck B.J."/>
            <person name="De Vos P."/>
            <person name="Vandamme P."/>
            <person name="Eisen J.A."/>
            <person name="Garrity G."/>
            <person name="Hugenholtz P."/>
            <person name="Kyrpides N.C."/>
        </authorList>
    </citation>
    <scope>NUCLEOTIDE SEQUENCE [LARGE SCALE GENOMIC DNA]</scope>
    <source>
        <strain evidence="1 2">VKM Ac-2538</strain>
    </source>
</reference>
<comment type="caution">
    <text evidence="1">The sequence shown here is derived from an EMBL/GenBank/DDBJ whole genome shotgun (WGS) entry which is preliminary data.</text>
</comment>
<sequence length="82" mass="9468">MNRSEEDRAIAEAVERLIKAFPGLSPETIERAVAESRPEFEGNPIRDFVPLFVERSARHRLRTLTTAGYHRIPLPTLEARRR</sequence>
<evidence type="ECO:0000313" key="1">
    <source>
        <dbReference type="EMBL" id="TCO32368.1"/>
    </source>
</evidence>
<evidence type="ECO:0000313" key="2">
    <source>
        <dbReference type="Proteomes" id="UP000295818"/>
    </source>
</evidence>
<evidence type="ECO:0008006" key="3">
    <source>
        <dbReference type="Google" id="ProtNLM"/>
    </source>
</evidence>
<dbReference type="EMBL" id="SLWM01000001">
    <property type="protein sequence ID" value="TCO32368.1"/>
    <property type="molecule type" value="Genomic_DNA"/>
</dbReference>
<dbReference type="RefSeq" id="WP_199239631.1">
    <property type="nucleotide sequence ID" value="NZ_SLWM01000001.1"/>
</dbReference>